<dbReference type="GO" id="GO:0032259">
    <property type="term" value="P:methylation"/>
    <property type="evidence" value="ECO:0007669"/>
    <property type="project" value="UniProtKB-KW"/>
</dbReference>
<keyword evidence="1" id="KW-0489">Methyltransferase</keyword>
<keyword evidence="2" id="KW-1185">Reference proteome</keyword>
<gene>
    <name evidence="1" type="ORF">KUG47_10095</name>
</gene>
<evidence type="ECO:0000313" key="2">
    <source>
        <dbReference type="Proteomes" id="UP000752297"/>
    </source>
</evidence>
<dbReference type="GO" id="GO:0009236">
    <property type="term" value="P:cobalamin biosynthetic process"/>
    <property type="evidence" value="ECO:0007669"/>
    <property type="project" value="InterPro"/>
</dbReference>
<evidence type="ECO:0000313" key="1">
    <source>
        <dbReference type="EMBL" id="MBV2143845.1"/>
    </source>
</evidence>
<name>A0A949PP16_9HYPH</name>
<proteinExistence type="predicted"/>
<accession>A0A949PP16</accession>
<dbReference type="InterPro" id="IPR002748">
    <property type="entry name" value="CbiD"/>
</dbReference>
<comment type="caution">
    <text evidence="1">The sequence shown here is derived from an EMBL/GenBank/DDBJ whole genome shotgun (WGS) entry which is preliminary data.</text>
</comment>
<dbReference type="AlphaFoldDB" id="A0A949PP16"/>
<dbReference type="GO" id="GO:0008168">
    <property type="term" value="F:methyltransferase activity"/>
    <property type="evidence" value="ECO:0007669"/>
    <property type="project" value="UniProtKB-KW"/>
</dbReference>
<protein>
    <submittedName>
        <fullName evidence="1">Cobalt-precorrin-5B (C(1))-methyltransferase</fullName>
        <ecNumber evidence="1">2.1.1.195</ecNumber>
    </submittedName>
</protein>
<keyword evidence="1" id="KW-0808">Transferase</keyword>
<reference evidence="1 2" key="1">
    <citation type="submission" date="2021-06" db="EMBL/GenBank/DDBJ databases">
        <title>Falsochrobactrum tianjin sp.nov., a new petroleum-degrading bacteria isolated from oily soils.</title>
        <authorList>
            <person name="Chen G."/>
            <person name="Chen H."/>
            <person name="Tian J."/>
            <person name="Qing J."/>
            <person name="Zhong L."/>
            <person name="Ma W."/>
            <person name="Song Y."/>
            <person name="Cui X."/>
            <person name="Yan B."/>
        </authorList>
    </citation>
    <scope>NUCLEOTIDE SEQUENCE [LARGE SCALE GENOMIC DNA]</scope>
    <source>
        <strain evidence="1 2">TDYN1</strain>
    </source>
</reference>
<organism evidence="1 2">
    <name type="scientific">Falsochrobactrum tianjinense</name>
    <dbReference type="NCBI Taxonomy" id="2706015"/>
    <lineage>
        <taxon>Bacteria</taxon>
        <taxon>Pseudomonadati</taxon>
        <taxon>Pseudomonadota</taxon>
        <taxon>Alphaproteobacteria</taxon>
        <taxon>Hyphomicrobiales</taxon>
        <taxon>Brucellaceae</taxon>
        <taxon>Falsochrobactrum</taxon>
    </lineage>
</organism>
<dbReference type="Pfam" id="PF01888">
    <property type="entry name" value="CbiD"/>
    <property type="match status" value="1"/>
</dbReference>
<sequence>MNDETLPENKTSTETPEEAIGTYATAAAKAALTALITGNFPDPVGIILPDGEVPYFQLAYEGLGEGYAMAGIIRHEDHMQDEPGDSEGTTIISTVFPAPPGSGIIFQAGEGVDETALDPLSRRLTMEICEHICAEYDLPADLVVTISIPQSEAPH</sequence>
<dbReference type="Proteomes" id="UP000752297">
    <property type="component" value="Unassembled WGS sequence"/>
</dbReference>
<dbReference type="EC" id="2.1.1.195" evidence="1"/>
<dbReference type="EMBL" id="JAHRVA010000004">
    <property type="protein sequence ID" value="MBV2143845.1"/>
    <property type="molecule type" value="Genomic_DNA"/>
</dbReference>